<gene>
    <name evidence="6" type="ORF">AOQ84DRAFT_299664</name>
</gene>
<evidence type="ECO:0000259" key="5">
    <source>
        <dbReference type="PROSITE" id="PS50280"/>
    </source>
</evidence>
<dbReference type="SUPFAM" id="SSF81822">
    <property type="entry name" value="RuBisCo LSMT C-terminal, substrate-binding domain"/>
    <property type="match status" value="1"/>
</dbReference>
<evidence type="ECO:0000313" key="6">
    <source>
        <dbReference type="EMBL" id="OCL05028.1"/>
    </source>
</evidence>
<accession>A0A8E2JPT2</accession>
<evidence type="ECO:0000256" key="3">
    <source>
        <dbReference type="ARBA" id="ARBA00022691"/>
    </source>
</evidence>
<dbReference type="Pfam" id="PF00856">
    <property type="entry name" value="SET"/>
    <property type="match status" value="1"/>
</dbReference>
<dbReference type="SUPFAM" id="SSF82199">
    <property type="entry name" value="SET domain"/>
    <property type="match status" value="1"/>
</dbReference>
<dbReference type="Proteomes" id="UP000250140">
    <property type="component" value="Unassembled WGS sequence"/>
</dbReference>
<sequence>MVDDFQAKSDVFMAWLANSSATISNKIVLRDLREHDAGRGVVAISDIAEDELLFSIPRTSVLSVENSDLSTTLRETLQELDPWASLILVMLYEYMRGANSPWKPYFDVLPTEFNTLMFWAEDELAELQASAVRGKIGREGADNLFKEMMMPIIRENQGAFFPREIQANYALSDADLLALAHRMGSTIMAYAFDIEPVELNKEVDEEGYASEEEDEALPKGMVPLADMLNADADRNNARLFYESNVLTMKALKPIAAGEEIFNDYGPLPRSDLLRRYGYITANYAQYDVVEVSLEIVREAIQSESQIPSSVLPYLEDHGIVDSGYDISYQGRSGQNILEDISPELLILIEALLAPAAEFDRLKAKGKLPNVNELSSQGIKCLLNIIRNRAAQYSTSRKEDVDMLFQLAGVPIHAEIAPRKLRRVKMAVEVRIGEKLILEETEKVLEEMAERAGEGLLLKRNERSPQTSANKKRRTT</sequence>
<dbReference type="GO" id="GO:0016279">
    <property type="term" value="F:protein-lysine N-methyltransferase activity"/>
    <property type="evidence" value="ECO:0007669"/>
    <property type="project" value="UniProtKB-UniRule"/>
</dbReference>
<dbReference type="EMBL" id="KV750387">
    <property type="protein sequence ID" value="OCL05028.1"/>
    <property type="molecule type" value="Genomic_DNA"/>
</dbReference>
<keyword evidence="1" id="KW-0489">Methyltransferase</keyword>
<dbReference type="InterPro" id="IPR001214">
    <property type="entry name" value="SET_dom"/>
</dbReference>
<dbReference type="CDD" id="cd19178">
    <property type="entry name" value="SET_SETD6"/>
    <property type="match status" value="1"/>
</dbReference>
<dbReference type="GO" id="GO:0032259">
    <property type="term" value="P:methylation"/>
    <property type="evidence" value="ECO:0007669"/>
    <property type="project" value="UniProtKB-KW"/>
</dbReference>
<protein>
    <submittedName>
        <fullName evidence="6">SET domain-containing protein</fullName>
    </submittedName>
</protein>
<organism evidence="6 7">
    <name type="scientific">Glonium stellatum</name>
    <dbReference type="NCBI Taxonomy" id="574774"/>
    <lineage>
        <taxon>Eukaryota</taxon>
        <taxon>Fungi</taxon>
        <taxon>Dikarya</taxon>
        <taxon>Ascomycota</taxon>
        <taxon>Pezizomycotina</taxon>
        <taxon>Dothideomycetes</taxon>
        <taxon>Pleosporomycetidae</taxon>
        <taxon>Gloniales</taxon>
        <taxon>Gloniaceae</taxon>
        <taxon>Glonium</taxon>
    </lineage>
</organism>
<evidence type="ECO:0000256" key="2">
    <source>
        <dbReference type="ARBA" id="ARBA00022679"/>
    </source>
</evidence>
<dbReference type="InterPro" id="IPR046341">
    <property type="entry name" value="SET_dom_sf"/>
</dbReference>
<proteinExistence type="predicted"/>
<evidence type="ECO:0000256" key="1">
    <source>
        <dbReference type="ARBA" id="ARBA00022603"/>
    </source>
</evidence>
<evidence type="ECO:0000256" key="4">
    <source>
        <dbReference type="SAM" id="MobiDB-lite"/>
    </source>
</evidence>
<dbReference type="PANTHER" id="PTHR13271:SF34">
    <property type="entry name" value="N-LYSINE METHYLTRANSFERASE SETD6"/>
    <property type="match status" value="1"/>
</dbReference>
<dbReference type="OrthoDB" id="341421at2759"/>
<dbReference type="Gene3D" id="3.90.1410.10">
    <property type="entry name" value="set domain protein methyltransferase, domain 1"/>
    <property type="match status" value="1"/>
</dbReference>
<reference evidence="6 7" key="1">
    <citation type="journal article" date="2016" name="Nat. Commun.">
        <title>Ectomycorrhizal ecology is imprinted in the genome of the dominant symbiotic fungus Cenococcum geophilum.</title>
        <authorList>
            <consortium name="DOE Joint Genome Institute"/>
            <person name="Peter M."/>
            <person name="Kohler A."/>
            <person name="Ohm R.A."/>
            <person name="Kuo A."/>
            <person name="Krutzmann J."/>
            <person name="Morin E."/>
            <person name="Arend M."/>
            <person name="Barry K.W."/>
            <person name="Binder M."/>
            <person name="Choi C."/>
            <person name="Clum A."/>
            <person name="Copeland A."/>
            <person name="Grisel N."/>
            <person name="Haridas S."/>
            <person name="Kipfer T."/>
            <person name="LaButti K."/>
            <person name="Lindquist E."/>
            <person name="Lipzen A."/>
            <person name="Maire R."/>
            <person name="Meier B."/>
            <person name="Mihaltcheva S."/>
            <person name="Molinier V."/>
            <person name="Murat C."/>
            <person name="Poggeler S."/>
            <person name="Quandt C.A."/>
            <person name="Sperisen C."/>
            <person name="Tritt A."/>
            <person name="Tisserant E."/>
            <person name="Crous P.W."/>
            <person name="Henrissat B."/>
            <person name="Nehls U."/>
            <person name="Egli S."/>
            <person name="Spatafora J.W."/>
            <person name="Grigoriev I.V."/>
            <person name="Martin F.M."/>
        </authorList>
    </citation>
    <scope>NUCLEOTIDE SEQUENCE [LARGE SCALE GENOMIC DNA]</scope>
    <source>
        <strain evidence="6 7">CBS 207.34</strain>
    </source>
</reference>
<name>A0A8E2JPT2_9PEZI</name>
<dbReference type="FunFam" id="3.90.1410.10:FF:000007">
    <property type="entry name" value="Ribosomal lysine N-methyltransferase 4"/>
    <property type="match status" value="1"/>
</dbReference>
<dbReference type="InterPro" id="IPR050600">
    <property type="entry name" value="SETD3_SETD6_MTase"/>
</dbReference>
<dbReference type="PROSITE" id="PS50280">
    <property type="entry name" value="SET"/>
    <property type="match status" value="1"/>
</dbReference>
<dbReference type="InterPro" id="IPR044430">
    <property type="entry name" value="SETD6_SET"/>
</dbReference>
<evidence type="ECO:0000313" key="7">
    <source>
        <dbReference type="Proteomes" id="UP000250140"/>
    </source>
</evidence>
<dbReference type="GO" id="GO:0005634">
    <property type="term" value="C:nucleus"/>
    <property type="evidence" value="ECO:0007669"/>
    <property type="project" value="UniProtKB-SubCell"/>
</dbReference>
<dbReference type="PANTHER" id="PTHR13271">
    <property type="entry name" value="UNCHARACTERIZED PUTATIVE METHYLTRANSFERASE"/>
    <property type="match status" value="1"/>
</dbReference>
<dbReference type="InterPro" id="IPR036464">
    <property type="entry name" value="Rubisco_LSMT_subst-bd_sf"/>
</dbReference>
<feature type="domain" description="SET" evidence="5">
    <location>
        <begin position="25"/>
        <end position="265"/>
    </location>
</feature>
<dbReference type="Pfam" id="PF09273">
    <property type="entry name" value="Rubis-subs-bind"/>
    <property type="match status" value="1"/>
</dbReference>
<keyword evidence="3" id="KW-0949">S-adenosyl-L-methionine</keyword>
<keyword evidence="7" id="KW-1185">Reference proteome</keyword>
<keyword evidence="2" id="KW-0808">Transferase</keyword>
<dbReference type="AlphaFoldDB" id="A0A8E2JPT2"/>
<dbReference type="InterPro" id="IPR015353">
    <property type="entry name" value="Rubisco_LSMT_subst-bd"/>
</dbReference>
<dbReference type="Gene3D" id="3.90.1420.10">
    <property type="entry name" value="Rubisco LSMT, substrate-binding domain"/>
    <property type="match status" value="1"/>
</dbReference>
<feature type="region of interest" description="Disordered" evidence="4">
    <location>
        <begin position="454"/>
        <end position="475"/>
    </location>
</feature>